<evidence type="ECO:0000313" key="3">
    <source>
        <dbReference type="Proteomes" id="UP000054683"/>
    </source>
</evidence>
<proteinExistence type="predicted"/>
<protein>
    <recommendedName>
        <fullName evidence="1">Type I restriction enzyme HindI endonuclease subunit-like C-terminal domain-containing protein</fullName>
    </recommendedName>
</protein>
<feature type="domain" description="Type I restriction enzyme HindI endonuclease subunit-like C-terminal" evidence="1">
    <location>
        <begin position="43"/>
        <end position="119"/>
    </location>
</feature>
<dbReference type="AlphaFoldDB" id="A0A158GXD9"/>
<evidence type="ECO:0000313" key="2">
    <source>
        <dbReference type="EMBL" id="SAL36517.1"/>
    </source>
</evidence>
<name>A0A158GXD9_9BURK</name>
<dbReference type="EMBL" id="FCOK02000021">
    <property type="protein sequence ID" value="SAL36517.1"/>
    <property type="molecule type" value="Genomic_DNA"/>
</dbReference>
<sequence>MSLSRLISLSTLCPPSKRFLTSKVCSGQRPQGLQDEVTVPYANDFLAEVQNLPERNSRSNCSNGYSKAKSKAASRGTCAGENFSGVLIKVITRYKNRSIQTAQVMEELIEMAKNNTEQTKLSLRAIEGNSEYKERRKDLRL</sequence>
<dbReference type="Pfam" id="PF11867">
    <property type="entry name" value="T1RH-like_C"/>
    <property type="match status" value="1"/>
</dbReference>
<evidence type="ECO:0000259" key="1">
    <source>
        <dbReference type="Pfam" id="PF11867"/>
    </source>
</evidence>
<dbReference type="Proteomes" id="UP000054683">
    <property type="component" value="Unassembled WGS sequence"/>
</dbReference>
<dbReference type="OrthoDB" id="9758243at2"/>
<organism evidence="2 3">
    <name type="scientific">Caballeronia udeis</name>
    <dbReference type="NCBI Taxonomy" id="1232866"/>
    <lineage>
        <taxon>Bacteria</taxon>
        <taxon>Pseudomonadati</taxon>
        <taxon>Pseudomonadota</taxon>
        <taxon>Betaproteobacteria</taxon>
        <taxon>Burkholderiales</taxon>
        <taxon>Burkholderiaceae</taxon>
        <taxon>Caballeronia</taxon>
    </lineage>
</organism>
<accession>A0A158GXD9</accession>
<gene>
    <name evidence="2" type="ORF">AWB69_03503</name>
</gene>
<reference evidence="2 3" key="1">
    <citation type="submission" date="2016-01" db="EMBL/GenBank/DDBJ databases">
        <authorList>
            <person name="Oliw E.H."/>
        </authorList>
    </citation>
    <scope>NUCLEOTIDE SEQUENCE [LARGE SCALE GENOMIC DNA]</scope>
    <source>
        <strain evidence="2">LMG 27134</strain>
    </source>
</reference>
<dbReference type="InterPro" id="IPR021810">
    <property type="entry name" value="T1RH-like_C"/>
</dbReference>